<dbReference type="GO" id="GO:0000156">
    <property type="term" value="F:phosphorelay response regulator activity"/>
    <property type="evidence" value="ECO:0007669"/>
    <property type="project" value="TreeGrafter"/>
</dbReference>
<dbReference type="InterPro" id="IPR011006">
    <property type="entry name" value="CheY-like_superfamily"/>
</dbReference>
<dbReference type="FunFam" id="3.40.50.2300:FF:000001">
    <property type="entry name" value="DNA-binding response regulator PhoB"/>
    <property type="match status" value="1"/>
</dbReference>
<evidence type="ECO:0000256" key="5">
    <source>
        <dbReference type="ARBA" id="ARBA00023015"/>
    </source>
</evidence>
<dbReference type="GO" id="GO:0006355">
    <property type="term" value="P:regulation of DNA-templated transcription"/>
    <property type="evidence" value="ECO:0007669"/>
    <property type="project" value="InterPro"/>
</dbReference>
<dbReference type="Pfam" id="PF00072">
    <property type="entry name" value="Response_reg"/>
    <property type="match status" value="1"/>
</dbReference>
<evidence type="ECO:0000256" key="4">
    <source>
        <dbReference type="ARBA" id="ARBA00023012"/>
    </source>
</evidence>
<dbReference type="GO" id="GO:0032993">
    <property type="term" value="C:protein-DNA complex"/>
    <property type="evidence" value="ECO:0007669"/>
    <property type="project" value="TreeGrafter"/>
</dbReference>
<evidence type="ECO:0000256" key="3">
    <source>
        <dbReference type="ARBA" id="ARBA00022553"/>
    </source>
</evidence>
<evidence type="ECO:0000256" key="10">
    <source>
        <dbReference type="PROSITE-ProRule" id="PRU01091"/>
    </source>
</evidence>
<dbReference type="GO" id="GO:0000976">
    <property type="term" value="F:transcription cis-regulatory region binding"/>
    <property type="evidence" value="ECO:0007669"/>
    <property type="project" value="TreeGrafter"/>
</dbReference>
<dbReference type="STRING" id="150248.SAMN05216169_10424"/>
<keyword evidence="4" id="KW-0902">Two-component regulatory system</keyword>
<feature type="DNA-binding region" description="OmpR/PhoB-type" evidence="10">
    <location>
        <begin position="127"/>
        <end position="223"/>
    </location>
</feature>
<evidence type="ECO:0000256" key="8">
    <source>
        <dbReference type="ARBA" id="ARBA00023163"/>
    </source>
</evidence>
<evidence type="ECO:0000256" key="1">
    <source>
        <dbReference type="ARBA" id="ARBA00004496"/>
    </source>
</evidence>
<evidence type="ECO:0000256" key="2">
    <source>
        <dbReference type="ARBA" id="ARBA00022490"/>
    </source>
</evidence>
<accession>A0A1I0TS50</accession>
<dbReference type="CDD" id="cd17574">
    <property type="entry name" value="REC_OmpR"/>
    <property type="match status" value="1"/>
</dbReference>
<dbReference type="SMART" id="SM00448">
    <property type="entry name" value="REC"/>
    <property type="match status" value="1"/>
</dbReference>
<name>A0A1I0TS50_9BACL</name>
<dbReference type="PROSITE" id="PS50110">
    <property type="entry name" value="RESPONSE_REGULATORY"/>
    <property type="match status" value="1"/>
</dbReference>
<dbReference type="AlphaFoldDB" id="A0A1I0TS50"/>
<dbReference type="Gene3D" id="6.10.250.690">
    <property type="match status" value="1"/>
</dbReference>
<dbReference type="Gene3D" id="3.40.50.2300">
    <property type="match status" value="1"/>
</dbReference>
<protein>
    <submittedName>
        <fullName evidence="13">DNA-binding response regulator, OmpR family, contains REC and winged-helix (WHTH) domain</fullName>
    </submittedName>
</protein>
<keyword evidence="8" id="KW-0804">Transcription</keyword>
<feature type="domain" description="Response regulatory" evidence="11">
    <location>
        <begin position="4"/>
        <end position="117"/>
    </location>
</feature>
<sequence>MMATILIVDDEKEMRELLRLYLEQEGFTCVEADDGEAGLAMLANAHIDLIILDIMMPKLDGYRFCMHVRERSQVPIIFLTARSDEWDRVYGLKIGADDYIVKPFSPNEVVARVYAVLRRTKSSAETPPKYEAGPIAVDEKARKVTVNGKSVVLTLKEFELLTLFLKHRGQVFTREQLLDRVWGIHYIGSTRTVDTHIKTLRIKLGEAGQLIQTVWGVGYKFDEKI</sequence>
<evidence type="ECO:0000313" key="14">
    <source>
        <dbReference type="Proteomes" id="UP000198979"/>
    </source>
</evidence>
<keyword evidence="7" id="KW-0010">Activator</keyword>
<dbReference type="Proteomes" id="UP000198979">
    <property type="component" value="Unassembled WGS sequence"/>
</dbReference>
<keyword evidence="6 10" id="KW-0238">DNA-binding</keyword>
<feature type="domain" description="OmpR/PhoB-type" evidence="12">
    <location>
        <begin position="127"/>
        <end position="223"/>
    </location>
</feature>
<evidence type="ECO:0000259" key="12">
    <source>
        <dbReference type="PROSITE" id="PS51755"/>
    </source>
</evidence>
<organism evidence="13 14">
    <name type="scientific">Anoxybacillus pushchinoensis</name>
    <dbReference type="NCBI Taxonomy" id="150248"/>
    <lineage>
        <taxon>Bacteria</taxon>
        <taxon>Bacillati</taxon>
        <taxon>Bacillota</taxon>
        <taxon>Bacilli</taxon>
        <taxon>Bacillales</taxon>
        <taxon>Anoxybacillaceae</taxon>
        <taxon>Anoxybacillus</taxon>
    </lineage>
</organism>
<dbReference type="PANTHER" id="PTHR48111">
    <property type="entry name" value="REGULATOR OF RPOS"/>
    <property type="match status" value="1"/>
</dbReference>
<dbReference type="GO" id="GO:0005829">
    <property type="term" value="C:cytosol"/>
    <property type="evidence" value="ECO:0007669"/>
    <property type="project" value="TreeGrafter"/>
</dbReference>
<dbReference type="Gene3D" id="1.10.10.10">
    <property type="entry name" value="Winged helix-like DNA-binding domain superfamily/Winged helix DNA-binding domain"/>
    <property type="match status" value="1"/>
</dbReference>
<keyword evidence="3 9" id="KW-0597">Phosphoprotein</keyword>
<dbReference type="PROSITE" id="PS51755">
    <property type="entry name" value="OMPR_PHOB"/>
    <property type="match status" value="1"/>
</dbReference>
<keyword evidence="5" id="KW-0805">Transcription regulation</keyword>
<evidence type="ECO:0000256" key="7">
    <source>
        <dbReference type="ARBA" id="ARBA00023159"/>
    </source>
</evidence>
<evidence type="ECO:0000259" key="11">
    <source>
        <dbReference type="PROSITE" id="PS50110"/>
    </source>
</evidence>
<keyword evidence="14" id="KW-1185">Reference proteome</keyword>
<dbReference type="SUPFAM" id="SSF52172">
    <property type="entry name" value="CheY-like"/>
    <property type="match status" value="1"/>
</dbReference>
<dbReference type="CDD" id="cd00383">
    <property type="entry name" value="trans_reg_C"/>
    <property type="match status" value="1"/>
</dbReference>
<evidence type="ECO:0000313" key="13">
    <source>
        <dbReference type="EMBL" id="SFA54550.1"/>
    </source>
</evidence>
<dbReference type="InterPro" id="IPR036388">
    <property type="entry name" value="WH-like_DNA-bd_sf"/>
</dbReference>
<keyword evidence="2" id="KW-0963">Cytoplasm</keyword>
<proteinExistence type="predicted"/>
<evidence type="ECO:0000256" key="6">
    <source>
        <dbReference type="ARBA" id="ARBA00023125"/>
    </source>
</evidence>
<gene>
    <name evidence="13" type="ORF">SAMN05216169_10424</name>
</gene>
<dbReference type="Pfam" id="PF00486">
    <property type="entry name" value="Trans_reg_C"/>
    <property type="match status" value="1"/>
</dbReference>
<dbReference type="PANTHER" id="PTHR48111:SF44">
    <property type="entry name" value="TRANSCRIPTIONAL REGULATORY PROTEIN RESD"/>
    <property type="match status" value="1"/>
</dbReference>
<evidence type="ECO:0000256" key="9">
    <source>
        <dbReference type="PROSITE-ProRule" id="PRU00169"/>
    </source>
</evidence>
<dbReference type="InterPro" id="IPR039420">
    <property type="entry name" value="WalR-like"/>
</dbReference>
<feature type="modified residue" description="4-aspartylphosphate" evidence="9">
    <location>
        <position position="53"/>
    </location>
</feature>
<dbReference type="FunFam" id="1.10.10.10:FF:000018">
    <property type="entry name" value="DNA-binding response regulator ResD"/>
    <property type="match status" value="1"/>
</dbReference>
<comment type="subcellular location">
    <subcellularLocation>
        <location evidence="1">Cytoplasm</location>
    </subcellularLocation>
</comment>
<dbReference type="SMART" id="SM00862">
    <property type="entry name" value="Trans_reg_C"/>
    <property type="match status" value="1"/>
</dbReference>
<reference evidence="14" key="1">
    <citation type="submission" date="2016-10" db="EMBL/GenBank/DDBJ databases">
        <authorList>
            <person name="Varghese N."/>
            <person name="Submissions S."/>
        </authorList>
    </citation>
    <scope>NUCLEOTIDE SEQUENCE [LARGE SCALE GENOMIC DNA]</scope>
    <source>
        <strain evidence="14">K1</strain>
    </source>
</reference>
<dbReference type="InterPro" id="IPR001867">
    <property type="entry name" value="OmpR/PhoB-type_DNA-bd"/>
</dbReference>
<dbReference type="InterPro" id="IPR001789">
    <property type="entry name" value="Sig_transdc_resp-reg_receiver"/>
</dbReference>
<dbReference type="EMBL" id="FOJQ01000042">
    <property type="protein sequence ID" value="SFA54550.1"/>
    <property type="molecule type" value="Genomic_DNA"/>
</dbReference>